<gene>
    <name evidence="4" type="ORF">FIV34_10000</name>
</gene>
<organism evidence="4 5">
    <name type="scientific">Luteibacter pinisoli</name>
    <dbReference type="NCBI Taxonomy" id="2589080"/>
    <lineage>
        <taxon>Bacteria</taxon>
        <taxon>Pseudomonadati</taxon>
        <taxon>Pseudomonadota</taxon>
        <taxon>Gammaproteobacteria</taxon>
        <taxon>Lysobacterales</taxon>
        <taxon>Rhodanobacteraceae</taxon>
        <taxon>Luteibacter</taxon>
    </lineage>
</organism>
<dbReference type="RefSeq" id="WP_139982229.1">
    <property type="nucleotide sequence ID" value="NZ_CP041046.1"/>
</dbReference>
<evidence type="ECO:0000256" key="1">
    <source>
        <dbReference type="ARBA" id="ARBA00023125"/>
    </source>
</evidence>
<dbReference type="GO" id="GO:0003677">
    <property type="term" value="F:DNA binding"/>
    <property type="evidence" value="ECO:0007669"/>
    <property type="project" value="UniProtKB-UniRule"/>
</dbReference>
<dbReference type="KEGG" id="lpy:FIV34_10000"/>
<keyword evidence="5" id="KW-1185">Reference proteome</keyword>
<dbReference type="Pfam" id="PF00440">
    <property type="entry name" value="TetR_N"/>
    <property type="match status" value="1"/>
</dbReference>
<feature type="domain" description="HTH tetR-type" evidence="3">
    <location>
        <begin position="7"/>
        <end position="66"/>
    </location>
</feature>
<evidence type="ECO:0000313" key="5">
    <source>
        <dbReference type="Proteomes" id="UP000316093"/>
    </source>
</evidence>
<dbReference type="Gene3D" id="1.10.357.10">
    <property type="entry name" value="Tetracycline Repressor, domain 2"/>
    <property type="match status" value="1"/>
</dbReference>
<proteinExistence type="predicted"/>
<dbReference type="PANTHER" id="PTHR30055">
    <property type="entry name" value="HTH-TYPE TRANSCRIPTIONAL REGULATOR RUTR"/>
    <property type="match status" value="1"/>
</dbReference>
<evidence type="ECO:0000259" key="3">
    <source>
        <dbReference type="PROSITE" id="PS50977"/>
    </source>
</evidence>
<dbReference type="PROSITE" id="PS50977">
    <property type="entry name" value="HTH_TETR_2"/>
    <property type="match status" value="1"/>
</dbReference>
<dbReference type="InterPro" id="IPR050109">
    <property type="entry name" value="HTH-type_TetR-like_transc_reg"/>
</dbReference>
<dbReference type="Proteomes" id="UP000316093">
    <property type="component" value="Chromosome"/>
</dbReference>
<dbReference type="SUPFAM" id="SSF46689">
    <property type="entry name" value="Homeodomain-like"/>
    <property type="match status" value="1"/>
</dbReference>
<name>A0A4Y5Z2N3_9GAMM</name>
<evidence type="ECO:0000256" key="2">
    <source>
        <dbReference type="PROSITE-ProRule" id="PRU00335"/>
    </source>
</evidence>
<accession>A0A4Y5Z2N3</accession>
<dbReference type="InterPro" id="IPR009057">
    <property type="entry name" value="Homeodomain-like_sf"/>
</dbReference>
<dbReference type="PANTHER" id="PTHR30055:SF222">
    <property type="entry name" value="REGULATORY PROTEIN"/>
    <property type="match status" value="1"/>
</dbReference>
<dbReference type="OrthoDB" id="63332at2"/>
<dbReference type="PRINTS" id="PR00455">
    <property type="entry name" value="HTHTETR"/>
</dbReference>
<dbReference type="InterPro" id="IPR001647">
    <property type="entry name" value="HTH_TetR"/>
</dbReference>
<dbReference type="EMBL" id="CP041046">
    <property type="protein sequence ID" value="QDE39511.1"/>
    <property type="molecule type" value="Genomic_DNA"/>
</dbReference>
<keyword evidence="1 2" id="KW-0238">DNA-binding</keyword>
<sequence>MARPKSDERRSAIMAAAVRVIASQGLSAPTAAMAKEAGVSSGSLFTYFDTKADLFNALYLALKEEMAATALQGLPVESDVRAQMFQIWRNWVRWTAAFPDKRKALAQLTVSDDITPATRDAAQRATAGMAAFIERSRKDGPMANVPLAFVGSLMNGIAESTIDFMIADPARADEHCVCGFDALWRVIA</sequence>
<feature type="DNA-binding region" description="H-T-H motif" evidence="2">
    <location>
        <begin position="29"/>
        <end position="48"/>
    </location>
</feature>
<reference evidence="4 5" key="1">
    <citation type="submission" date="2019-06" db="EMBL/GenBank/DDBJ databases">
        <title>A complete genome sequence for Luteibacter pinisoli MAH-14.</title>
        <authorList>
            <person name="Baltrus D.A."/>
        </authorList>
    </citation>
    <scope>NUCLEOTIDE SEQUENCE [LARGE SCALE GENOMIC DNA]</scope>
    <source>
        <strain evidence="4 5">MAH-14</strain>
    </source>
</reference>
<protein>
    <submittedName>
        <fullName evidence="4">TetR/AcrR family transcriptional regulator</fullName>
    </submittedName>
</protein>
<dbReference type="AlphaFoldDB" id="A0A4Y5Z2N3"/>
<evidence type="ECO:0000313" key="4">
    <source>
        <dbReference type="EMBL" id="QDE39511.1"/>
    </source>
</evidence>